<organism evidence="4 5">
    <name type="scientific">Vibrio porteresiae DSM 19223</name>
    <dbReference type="NCBI Taxonomy" id="1123496"/>
    <lineage>
        <taxon>Bacteria</taxon>
        <taxon>Pseudomonadati</taxon>
        <taxon>Pseudomonadota</taxon>
        <taxon>Gammaproteobacteria</taxon>
        <taxon>Vibrionales</taxon>
        <taxon>Vibrionaceae</taxon>
        <taxon>Vibrio</taxon>
    </lineage>
</organism>
<feature type="transmembrane region" description="Helical" evidence="1">
    <location>
        <begin position="150"/>
        <end position="173"/>
    </location>
</feature>
<dbReference type="InterPro" id="IPR050706">
    <property type="entry name" value="Cyclic-di-GMP_PDE-like"/>
</dbReference>
<evidence type="ECO:0000256" key="1">
    <source>
        <dbReference type="SAM" id="Phobius"/>
    </source>
</evidence>
<dbReference type="SMART" id="SM00052">
    <property type="entry name" value="EAL"/>
    <property type="match status" value="1"/>
</dbReference>
<accession>A0ABZ0QAZ3</accession>
<sequence length="626" mass="71022">MYKTERLKVFSANLPFLVSVNIGISTILVFSGIYDGLSTDKLIWMFCIYGVSALRLFFHYGISPNNPHKLDFHFAGVIFAGIVWASYPYLFHQDFTIKQEMVALIIFCGMSGGSASLLSADLRSSIAFTTITVIPFCLVLMSMGKDEKAIGLMGIGYAIALCLSAVRSSTFIIKSIRSQLHVENLVANLESEVQTRTATILTLEQRDMLTGLYNRNSFTTKVELVQDQIDTTPTIDTFIHINLEAFHIINDNYGHEFGDLVLTKVGQRLTNIDKYYGSVSARWGNDEFIIYLSTQSGYAVNEYIDLVKEKLAEPIQHHNIRVTLSFHIGYYECHQPMHVLKAIKNAQLAMNDGKRNHIRIRAFDQDIQDKYERKEYLRVEMLKALDNQDFFMNYQPIVDIRSQRIHAFEALVRWKVAGEPIAPDEFISIAEENGLITDLGKLIMKMSLVALNRVNQRYPEIAISINVSAIEFENDEFIDYLDFLIHQYAIITRNVHLEITETAMISNLGKLSDVIKRVKEMGIMISVDDFGTGFSSISVLKNLSVDFIKIDKSYVDDICTDEKDQSIVSAVTKMAHTIHSKVIAEGVEYADQLALLRASDVDFIQGYLFSKPVTFETMLTQLAYER</sequence>
<dbReference type="Gene3D" id="3.20.20.450">
    <property type="entry name" value="EAL domain"/>
    <property type="match status" value="1"/>
</dbReference>
<feature type="transmembrane region" description="Helical" evidence="1">
    <location>
        <begin position="12"/>
        <end position="30"/>
    </location>
</feature>
<dbReference type="PROSITE" id="PS50887">
    <property type="entry name" value="GGDEF"/>
    <property type="match status" value="1"/>
</dbReference>
<dbReference type="InterPro" id="IPR035919">
    <property type="entry name" value="EAL_sf"/>
</dbReference>
<dbReference type="InterPro" id="IPR029787">
    <property type="entry name" value="Nucleotide_cyclase"/>
</dbReference>
<feature type="domain" description="EAL" evidence="2">
    <location>
        <begin position="374"/>
        <end position="626"/>
    </location>
</feature>
<dbReference type="EMBL" id="CP138203">
    <property type="protein sequence ID" value="WPC72740.1"/>
    <property type="molecule type" value="Genomic_DNA"/>
</dbReference>
<evidence type="ECO:0000259" key="2">
    <source>
        <dbReference type="PROSITE" id="PS50883"/>
    </source>
</evidence>
<keyword evidence="5" id="KW-1185">Reference proteome</keyword>
<feature type="domain" description="GGDEF" evidence="3">
    <location>
        <begin position="234"/>
        <end position="365"/>
    </location>
</feature>
<protein>
    <submittedName>
        <fullName evidence="4">EAL domain-containing protein</fullName>
    </submittedName>
</protein>
<feature type="transmembrane region" description="Helical" evidence="1">
    <location>
        <begin position="72"/>
        <end position="90"/>
    </location>
</feature>
<evidence type="ECO:0000313" key="4">
    <source>
        <dbReference type="EMBL" id="WPC72740.1"/>
    </source>
</evidence>
<feature type="transmembrane region" description="Helical" evidence="1">
    <location>
        <begin position="102"/>
        <end position="120"/>
    </location>
</feature>
<dbReference type="NCBIfam" id="TIGR00254">
    <property type="entry name" value="GGDEF"/>
    <property type="match status" value="1"/>
</dbReference>
<evidence type="ECO:0000313" key="5">
    <source>
        <dbReference type="Proteomes" id="UP001304071"/>
    </source>
</evidence>
<dbReference type="CDD" id="cd01949">
    <property type="entry name" value="GGDEF"/>
    <property type="match status" value="1"/>
</dbReference>
<dbReference type="CDD" id="cd01948">
    <property type="entry name" value="EAL"/>
    <property type="match status" value="1"/>
</dbReference>
<dbReference type="PANTHER" id="PTHR33121">
    <property type="entry name" value="CYCLIC DI-GMP PHOSPHODIESTERASE PDEF"/>
    <property type="match status" value="1"/>
</dbReference>
<feature type="transmembrane region" description="Helical" evidence="1">
    <location>
        <begin position="126"/>
        <end position="143"/>
    </location>
</feature>
<dbReference type="SUPFAM" id="SSF141868">
    <property type="entry name" value="EAL domain-like"/>
    <property type="match status" value="1"/>
</dbReference>
<keyword evidence="1" id="KW-1133">Transmembrane helix</keyword>
<dbReference type="PROSITE" id="PS50883">
    <property type="entry name" value="EAL"/>
    <property type="match status" value="1"/>
</dbReference>
<keyword evidence="1" id="KW-0812">Transmembrane</keyword>
<name>A0ABZ0QAZ3_9VIBR</name>
<dbReference type="RefSeq" id="WP_261892428.1">
    <property type="nucleotide sequence ID" value="NZ_AP024895.1"/>
</dbReference>
<proteinExistence type="predicted"/>
<dbReference type="Pfam" id="PF00990">
    <property type="entry name" value="GGDEF"/>
    <property type="match status" value="1"/>
</dbReference>
<dbReference type="Pfam" id="PF00563">
    <property type="entry name" value="EAL"/>
    <property type="match status" value="1"/>
</dbReference>
<reference evidence="4 5" key="1">
    <citation type="submission" date="2023-11" db="EMBL/GenBank/DDBJ databases">
        <title>Plant-associative lifestyle of Vibrio porteresiae and its evolutionary dynamics.</title>
        <authorList>
            <person name="Rameshkumar N."/>
            <person name="Kirti K."/>
        </authorList>
    </citation>
    <scope>NUCLEOTIDE SEQUENCE [LARGE SCALE GENOMIC DNA]</scope>
    <source>
        <strain evidence="4 5">MSSRF30</strain>
    </source>
</reference>
<dbReference type="InterPro" id="IPR001633">
    <property type="entry name" value="EAL_dom"/>
</dbReference>
<dbReference type="SUPFAM" id="SSF55073">
    <property type="entry name" value="Nucleotide cyclase"/>
    <property type="match status" value="1"/>
</dbReference>
<evidence type="ECO:0000259" key="3">
    <source>
        <dbReference type="PROSITE" id="PS50887"/>
    </source>
</evidence>
<dbReference type="InterPro" id="IPR043128">
    <property type="entry name" value="Rev_trsase/Diguanyl_cyclase"/>
</dbReference>
<dbReference type="Gene3D" id="3.30.70.270">
    <property type="match status" value="1"/>
</dbReference>
<feature type="transmembrane region" description="Helical" evidence="1">
    <location>
        <begin position="42"/>
        <end position="60"/>
    </location>
</feature>
<dbReference type="Proteomes" id="UP001304071">
    <property type="component" value="Chromosome 1"/>
</dbReference>
<keyword evidence="1" id="KW-0472">Membrane</keyword>
<gene>
    <name evidence="4" type="ORF">R8Z52_11435</name>
</gene>
<dbReference type="PANTHER" id="PTHR33121:SF79">
    <property type="entry name" value="CYCLIC DI-GMP PHOSPHODIESTERASE PDED-RELATED"/>
    <property type="match status" value="1"/>
</dbReference>
<dbReference type="SMART" id="SM00267">
    <property type="entry name" value="GGDEF"/>
    <property type="match status" value="1"/>
</dbReference>
<dbReference type="InterPro" id="IPR000160">
    <property type="entry name" value="GGDEF_dom"/>
</dbReference>